<evidence type="ECO:0008006" key="2">
    <source>
        <dbReference type="Google" id="ProtNLM"/>
    </source>
</evidence>
<name>A0A0L8GM64_OCTBM</name>
<reference evidence="1" key="1">
    <citation type="submission" date="2015-07" db="EMBL/GenBank/DDBJ databases">
        <title>MeaNS - Measles Nucleotide Surveillance Program.</title>
        <authorList>
            <person name="Tran T."/>
            <person name="Druce J."/>
        </authorList>
    </citation>
    <scope>NUCLEOTIDE SEQUENCE</scope>
    <source>
        <strain evidence="1">UCB-OBI-ISO-001</strain>
        <tissue evidence="1">Gonad</tissue>
    </source>
</reference>
<evidence type="ECO:0000313" key="1">
    <source>
        <dbReference type="EMBL" id="KOF78053.1"/>
    </source>
</evidence>
<dbReference type="EMBL" id="KQ421218">
    <property type="protein sequence ID" value="KOF78053.1"/>
    <property type="molecule type" value="Genomic_DNA"/>
</dbReference>
<organism evidence="1">
    <name type="scientific">Octopus bimaculoides</name>
    <name type="common">California two-spotted octopus</name>
    <dbReference type="NCBI Taxonomy" id="37653"/>
    <lineage>
        <taxon>Eukaryota</taxon>
        <taxon>Metazoa</taxon>
        <taxon>Spiralia</taxon>
        <taxon>Lophotrochozoa</taxon>
        <taxon>Mollusca</taxon>
        <taxon>Cephalopoda</taxon>
        <taxon>Coleoidea</taxon>
        <taxon>Octopodiformes</taxon>
        <taxon>Octopoda</taxon>
        <taxon>Incirrata</taxon>
        <taxon>Octopodidae</taxon>
        <taxon>Octopus</taxon>
    </lineage>
</organism>
<sequence>MDKVFDRVPHSLIWWSMQKLGINEWLVRAVQAMYRDAAYLQALTEEFRSGCPWEFLYADDLVLIAESLLDLKKNFQEWK</sequence>
<dbReference type="AlphaFoldDB" id="A0A0L8GM64"/>
<proteinExistence type="predicted"/>
<protein>
    <recommendedName>
        <fullName evidence="2">Reverse transcriptase domain-containing protein</fullName>
    </recommendedName>
</protein>
<gene>
    <name evidence="1" type="ORF">OCBIM_22031328mg</name>
</gene>
<accession>A0A0L8GM64</accession>